<dbReference type="PANTHER" id="PTHR32322:SF18">
    <property type="entry name" value="S-ADENOSYLMETHIONINE_S-ADENOSYLHOMOCYSTEINE TRANSPORTER"/>
    <property type="match status" value="1"/>
</dbReference>
<evidence type="ECO:0000256" key="4">
    <source>
        <dbReference type="ARBA" id="ARBA00022692"/>
    </source>
</evidence>
<proteinExistence type="inferred from homology"/>
<evidence type="ECO:0000256" key="7">
    <source>
        <dbReference type="SAM" id="Phobius"/>
    </source>
</evidence>
<feature type="transmembrane region" description="Helical" evidence="7">
    <location>
        <begin position="21"/>
        <end position="40"/>
    </location>
</feature>
<keyword evidence="5 7" id="KW-1133">Transmembrane helix</keyword>
<dbReference type="PANTHER" id="PTHR32322">
    <property type="entry name" value="INNER MEMBRANE TRANSPORTER"/>
    <property type="match status" value="1"/>
</dbReference>
<evidence type="ECO:0000256" key="1">
    <source>
        <dbReference type="ARBA" id="ARBA00004651"/>
    </source>
</evidence>
<evidence type="ECO:0000259" key="8">
    <source>
        <dbReference type="Pfam" id="PF00892"/>
    </source>
</evidence>
<dbReference type="GO" id="GO:0005886">
    <property type="term" value="C:plasma membrane"/>
    <property type="evidence" value="ECO:0007669"/>
    <property type="project" value="UniProtKB-SubCell"/>
</dbReference>
<sequence>MSGPPILRKTGKPHDYLIHLELLWVVALWAGTFVATKMVLAQIPPAASALLRYVIAAAILVGFNLRNRERVAREDYPVFLGLGLTGVTLYYLLQHYGIGLTTASDAAVLISLSPVFIGIISWLWLGEKLKASGGTGLVLALAGAILVIGNGKALGSQPPARLWGNCLILLTAVSWAVYSVWGKRMLVKYQPLTLITATTIIGAVLLVPFALPELSSLRPAQWTWLTWLNLLYLGGAASVYGYLAWYRGLERLPAVTVGSYLYFRPLLTGWIAAVVLHERIGLSVVAGAVLIILGTYLTTK</sequence>
<keyword evidence="10" id="KW-1185">Reference proteome</keyword>
<evidence type="ECO:0000313" key="9">
    <source>
        <dbReference type="EMBL" id="TCL59772.1"/>
    </source>
</evidence>
<gene>
    <name evidence="9" type="ORF">EDC14_10379</name>
</gene>
<feature type="transmembrane region" description="Helical" evidence="7">
    <location>
        <begin position="162"/>
        <end position="180"/>
    </location>
</feature>
<dbReference type="Proteomes" id="UP000295008">
    <property type="component" value="Unassembled WGS sequence"/>
</dbReference>
<dbReference type="EMBL" id="SLUN01000037">
    <property type="protein sequence ID" value="TCL59772.1"/>
    <property type="molecule type" value="Genomic_DNA"/>
</dbReference>
<dbReference type="InterPro" id="IPR050638">
    <property type="entry name" value="AA-Vitamin_Transporters"/>
</dbReference>
<evidence type="ECO:0000256" key="3">
    <source>
        <dbReference type="ARBA" id="ARBA00022475"/>
    </source>
</evidence>
<name>A0A4R1R392_HYDET</name>
<dbReference type="Pfam" id="PF00892">
    <property type="entry name" value="EamA"/>
    <property type="match status" value="2"/>
</dbReference>
<comment type="caution">
    <text evidence="9">The sequence shown here is derived from an EMBL/GenBank/DDBJ whole genome shotgun (WGS) entry which is preliminary data.</text>
</comment>
<keyword evidence="6 7" id="KW-0472">Membrane</keyword>
<evidence type="ECO:0000256" key="2">
    <source>
        <dbReference type="ARBA" id="ARBA00007362"/>
    </source>
</evidence>
<dbReference type="InterPro" id="IPR037185">
    <property type="entry name" value="EmrE-like"/>
</dbReference>
<feature type="transmembrane region" description="Helical" evidence="7">
    <location>
        <begin position="192"/>
        <end position="212"/>
    </location>
</feature>
<feature type="domain" description="EamA" evidence="8">
    <location>
        <begin position="23"/>
        <end position="148"/>
    </location>
</feature>
<comment type="subcellular location">
    <subcellularLocation>
        <location evidence="1">Cell membrane</location>
        <topology evidence="1">Multi-pass membrane protein</topology>
    </subcellularLocation>
</comment>
<dbReference type="OrthoDB" id="9805239at2"/>
<feature type="transmembrane region" description="Helical" evidence="7">
    <location>
        <begin position="46"/>
        <end position="65"/>
    </location>
</feature>
<feature type="domain" description="EamA" evidence="8">
    <location>
        <begin position="162"/>
        <end position="299"/>
    </location>
</feature>
<feature type="transmembrane region" description="Helical" evidence="7">
    <location>
        <begin position="280"/>
        <end position="299"/>
    </location>
</feature>
<dbReference type="InterPro" id="IPR000620">
    <property type="entry name" value="EamA_dom"/>
</dbReference>
<organism evidence="9 10">
    <name type="scientific">Hydrogenispora ethanolica</name>
    <dbReference type="NCBI Taxonomy" id="1082276"/>
    <lineage>
        <taxon>Bacteria</taxon>
        <taxon>Bacillati</taxon>
        <taxon>Bacillota</taxon>
        <taxon>Hydrogenispora</taxon>
    </lineage>
</organism>
<evidence type="ECO:0000256" key="6">
    <source>
        <dbReference type="ARBA" id="ARBA00023136"/>
    </source>
</evidence>
<comment type="similarity">
    <text evidence="2">Belongs to the EamA transporter family.</text>
</comment>
<feature type="transmembrane region" description="Helical" evidence="7">
    <location>
        <begin position="106"/>
        <end position="125"/>
    </location>
</feature>
<evidence type="ECO:0000313" key="10">
    <source>
        <dbReference type="Proteomes" id="UP000295008"/>
    </source>
</evidence>
<protein>
    <submittedName>
        <fullName evidence="9">Drug/metabolite transporter (DMT)-like permease</fullName>
    </submittedName>
</protein>
<reference evidence="9 10" key="1">
    <citation type="submission" date="2019-03" db="EMBL/GenBank/DDBJ databases">
        <title>Genomic Encyclopedia of Type Strains, Phase IV (KMG-IV): sequencing the most valuable type-strain genomes for metagenomic binning, comparative biology and taxonomic classification.</title>
        <authorList>
            <person name="Goeker M."/>
        </authorList>
    </citation>
    <scope>NUCLEOTIDE SEQUENCE [LARGE SCALE GENOMIC DNA]</scope>
    <source>
        <strain evidence="9 10">LX-B</strain>
    </source>
</reference>
<evidence type="ECO:0000256" key="5">
    <source>
        <dbReference type="ARBA" id="ARBA00022989"/>
    </source>
</evidence>
<feature type="transmembrane region" description="Helical" evidence="7">
    <location>
        <begin position="224"/>
        <end position="245"/>
    </location>
</feature>
<dbReference type="SUPFAM" id="SSF103481">
    <property type="entry name" value="Multidrug resistance efflux transporter EmrE"/>
    <property type="match status" value="2"/>
</dbReference>
<feature type="transmembrane region" description="Helical" evidence="7">
    <location>
        <begin position="252"/>
        <end position="274"/>
    </location>
</feature>
<feature type="transmembrane region" description="Helical" evidence="7">
    <location>
        <begin position="137"/>
        <end position="156"/>
    </location>
</feature>
<keyword evidence="4 7" id="KW-0812">Transmembrane</keyword>
<feature type="transmembrane region" description="Helical" evidence="7">
    <location>
        <begin position="77"/>
        <end position="94"/>
    </location>
</feature>
<keyword evidence="3" id="KW-1003">Cell membrane</keyword>
<accession>A0A4R1R392</accession>
<dbReference type="AlphaFoldDB" id="A0A4R1R392"/>